<dbReference type="Gene3D" id="3.40.50.300">
    <property type="entry name" value="P-loop containing nucleotide triphosphate hydrolases"/>
    <property type="match status" value="1"/>
</dbReference>
<protein>
    <submittedName>
        <fullName evidence="1">Uncharacterized protein</fullName>
    </submittedName>
</protein>
<dbReference type="InterPro" id="IPR027417">
    <property type="entry name" value="P-loop_NTPase"/>
</dbReference>
<dbReference type="AlphaFoldDB" id="A0A0F9HYF7"/>
<proteinExistence type="predicted"/>
<dbReference type="EMBL" id="LAZR01013825">
    <property type="protein sequence ID" value="KKM20162.1"/>
    <property type="molecule type" value="Genomic_DNA"/>
</dbReference>
<evidence type="ECO:0000313" key="1">
    <source>
        <dbReference type="EMBL" id="KKM20162.1"/>
    </source>
</evidence>
<sequence>MANRRRPGGRKNSRPNPVSTHLLLEEVVKRANNETKEVYASIIENLMGPDLFVEQRKFVNDSCRRKALLSGRRAGKTRSLFNLIAAKALSAPNQNIIYVNGTRGECKRVAWLGEKADNPGLPAFFRNMGIETRTNETELTIVLPNGSRIELIGCSDRVEIDKLRGGAYDLVVVDEAGKMPNLDYLVIQVVQPAMLDYQGTLCLAGTPNPQCTGLFYEVTNDINPLPGWSVHYWTAEVNTKAPPGENGETLWERITEDRLAQRIEANDPAWLREYKAQWIASTDAFVFKINVLPEVPLDAETKKPLPEYLYSLDHYQRYYDGNLDPDLEWEYVIGVDLGHDPDPFAVSVWAYSENSPMAFECHAWKKVGLITDQQAAVLHELLARFSPARIIMDEGGQGKQIAADLRIKYGLPIEAATKGSKTANLFSLNNDIVAGRLRFLEDSLLVEEMLGLRWNESLLARGTHKEKDGDDNHLTDACLYAWRALLHPFWEQKEIKPLRGSKARDELEQQRMEDDMYTNLFRRQRGEDFTFLN</sequence>
<dbReference type="Pfam" id="PF03237">
    <property type="entry name" value="Terminase_6N"/>
    <property type="match status" value="1"/>
</dbReference>
<organism evidence="1">
    <name type="scientific">marine sediment metagenome</name>
    <dbReference type="NCBI Taxonomy" id="412755"/>
    <lineage>
        <taxon>unclassified sequences</taxon>
        <taxon>metagenomes</taxon>
        <taxon>ecological metagenomes</taxon>
    </lineage>
</organism>
<name>A0A0F9HYF7_9ZZZZ</name>
<gene>
    <name evidence="1" type="ORF">LCGC14_1648230</name>
</gene>
<dbReference type="Gene3D" id="3.30.420.240">
    <property type="match status" value="1"/>
</dbReference>
<comment type="caution">
    <text evidence="1">The sequence shown here is derived from an EMBL/GenBank/DDBJ whole genome shotgun (WGS) entry which is preliminary data.</text>
</comment>
<accession>A0A0F9HYF7</accession>
<reference evidence="1" key="1">
    <citation type="journal article" date="2015" name="Nature">
        <title>Complex archaea that bridge the gap between prokaryotes and eukaryotes.</title>
        <authorList>
            <person name="Spang A."/>
            <person name="Saw J.H."/>
            <person name="Jorgensen S.L."/>
            <person name="Zaremba-Niedzwiedzka K."/>
            <person name="Martijn J."/>
            <person name="Lind A.E."/>
            <person name="van Eijk R."/>
            <person name="Schleper C."/>
            <person name="Guy L."/>
            <person name="Ettema T.J."/>
        </authorList>
    </citation>
    <scope>NUCLEOTIDE SEQUENCE</scope>
</reference>